<reference evidence="13 14" key="1">
    <citation type="submission" date="2020-08" db="EMBL/GenBank/DDBJ databases">
        <authorList>
            <person name="Ren C."/>
            <person name="Gu Y."/>
            <person name="Xu Y."/>
        </authorList>
    </citation>
    <scope>NUCLEOTIDE SEQUENCE [LARGE SCALE GENOMIC DNA]</scope>
    <source>
        <strain evidence="13 14">LBM18003</strain>
    </source>
</reference>
<feature type="binding site" evidence="9">
    <location>
        <position position="70"/>
    </location>
    <ligand>
        <name>Mg(2+)</name>
        <dbReference type="ChEBI" id="CHEBI:18420"/>
    </ligand>
</feature>
<comment type="catalytic activity">
    <reaction evidence="7 9 10">
        <text>2-(2-carboxy-4-methylthiazol-5-yl)ethyl phosphate + 4-amino-2-methyl-5-(diphosphooxymethyl)pyrimidine + 2 H(+) = thiamine phosphate + CO2 + diphosphate</text>
        <dbReference type="Rhea" id="RHEA:47848"/>
        <dbReference type="ChEBI" id="CHEBI:15378"/>
        <dbReference type="ChEBI" id="CHEBI:16526"/>
        <dbReference type="ChEBI" id="CHEBI:33019"/>
        <dbReference type="ChEBI" id="CHEBI:37575"/>
        <dbReference type="ChEBI" id="CHEBI:57841"/>
        <dbReference type="ChEBI" id="CHEBI:62890"/>
        <dbReference type="EC" id="2.5.1.3"/>
    </reaction>
</comment>
<dbReference type="GO" id="GO:0000287">
    <property type="term" value="F:magnesium ion binding"/>
    <property type="evidence" value="ECO:0007669"/>
    <property type="project" value="UniProtKB-UniRule"/>
</dbReference>
<evidence type="ECO:0000259" key="12">
    <source>
        <dbReference type="Pfam" id="PF02581"/>
    </source>
</evidence>
<dbReference type="NCBIfam" id="TIGR00693">
    <property type="entry name" value="thiE"/>
    <property type="match status" value="1"/>
</dbReference>
<dbReference type="PANTHER" id="PTHR20857:SF15">
    <property type="entry name" value="THIAMINE-PHOSPHATE SYNTHASE"/>
    <property type="match status" value="1"/>
</dbReference>
<feature type="binding site" evidence="9">
    <location>
        <position position="164"/>
    </location>
    <ligand>
        <name>2-[(2R,5Z)-2-carboxy-4-methylthiazol-5(2H)-ylidene]ethyl phosphate</name>
        <dbReference type="ChEBI" id="CHEBI:62899"/>
    </ligand>
</feature>
<dbReference type="RefSeq" id="WP_212507599.1">
    <property type="nucleotide sequence ID" value="NZ_CP060696.1"/>
</dbReference>
<dbReference type="FunFam" id="3.20.20.70:FF:000096">
    <property type="entry name" value="Thiamine-phosphate synthase"/>
    <property type="match status" value="1"/>
</dbReference>
<feature type="binding site" evidence="9">
    <location>
        <position position="69"/>
    </location>
    <ligand>
        <name>4-amino-2-methyl-5-(diphosphooxymethyl)pyrimidine</name>
        <dbReference type="ChEBI" id="CHEBI:57841"/>
    </ligand>
</feature>
<keyword evidence="5 9" id="KW-0784">Thiamine biosynthesis</keyword>
<feature type="domain" description="Thiamine phosphate synthase/TenI" evidence="12">
    <location>
        <begin position="7"/>
        <end position="187"/>
    </location>
</feature>
<comment type="cofactor">
    <cofactor evidence="9">
        <name>Mg(2+)</name>
        <dbReference type="ChEBI" id="CHEBI:18420"/>
    </cofactor>
    <text evidence="9">Binds 1 Mg(2+) ion per subunit.</text>
</comment>
<evidence type="ECO:0000313" key="13">
    <source>
        <dbReference type="EMBL" id="QNO18537.1"/>
    </source>
</evidence>
<feature type="binding site" evidence="9">
    <location>
        <begin position="184"/>
        <end position="185"/>
    </location>
    <ligand>
        <name>2-[(2R,5Z)-2-carboxy-4-methylthiazol-5(2H)-ylidene]ethyl phosphate</name>
        <dbReference type="ChEBI" id="CHEBI:62899"/>
    </ligand>
</feature>
<dbReference type="KEGG" id="caml:H6X83_02475"/>
<evidence type="ECO:0000256" key="8">
    <source>
        <dbReference type="ARBA" id="ARBA00047883"/>
    </source>
</evidence>
<evidence type="ECO:0000256" key="3">
    <source>
        <dbReference type="ARBA" id="ARBA00022723"/>
    </source>
</evidence>
<dbReference type="GO" id="GO:0004789">
    <property type="term" value="F:thiamine-phosphate diphosphorylase activity"/>
    <property type="evidence" value="ECO:0007669"/>
    <property type="project" value="UniProtKB-UniRule"/>
</dbReference>
<dbReference type="GO" id="GO:0009229">
    <property type="term" value="P:thiamine diphosphate biosynthetic process"/>
    <property type="evidence" value="ECO:0007669"/>
    <property type="project" value="UniProtKB-UniRule"/>
</dbReference>
<accession>A0A7G9WIM5</accession>
<dbReference type="InterPro" id="IPR036206">
    <property type="entry name" value="ThiamineP_synth_sf"/>
</dbReference>
<protein>
    <recommendedName>
        <fullName evidence="9">Thiamine-phosphate synthase</fullName>
        <shortName evidence="9">TP synthase</shortName>
        <shortName evidence="9">TPS</shortName>
        <ecNumber evidence="9">2.5.1.3</ecNumber>
    </recommendedName>
    <alternativeName>
        <fullName evidence="9">Thiamine-phosphate pyrophosphorylase</fullName>
        <shortName evidence="9">TMP pyrophosphorylase</shortName>
        <shortName evidence="9">TMP-PPase</shortName>
    </alternativeName>
</protein>
<sequence>MKIDLTLYLVTCSDGLSEKDFLTKVEQACRGGVTLVQLREKKKSTREYLHLAKAVKEITDAYGIPLIIDDRADIAVACDAAGVHIGQEDLPVWAARKIVGNDKIVGTSAKTVAQALAAQKGGADYLGVGAIYPTTTKVITTLTPIAVLSDICRAVSIPAIAIGGLNLGNCQALKGVPIAGISVVSAIMKSENPEAAAQKLHAAVSDLLN</sequence>
<dbReference type="GO" id="GO:0009228">
    <property type="term" value="P:thiamine biosynthetic process"/>
    <property type="evidence" value="ECO:0007669"/>
    <property type="project" value="UniProtKB-KW"/>
</dbReference>
<evidence type="ECO:0000256" key="1">
    <source>
        <dbReference type="ARBA" id="ARBA00005165"/>
    </source>
</evidence>
<feature type="binding site" evidence="9">
    <location>
        <begin position="134"/>
        <end position="136"/>
    </location>
    <ligand>
        <name>2-[(2R,5Z)-2-carboxy-4-methylthiazol-5(2H)-ylidene]ethyl phosphate</name>
        <dbReference type="ChEBI" id="CHEBI:62899"/>
    </ligand>
</feature>
<dbReference type="CDD" id="cd00564">
    <property type="entry name" value="TMP_TenI"/>
    <property type="match status" value="1"/>
</dbReference>
<keyword evidence="3 9" id="KW-0479">Metal-binding</keyword>
<organism evidence="13 14">
    <name type="scientific">Caproicibacterium amylolyticum</name>
    <dbReference type="NCBI Taxonomy" id="2766537"/>
    <lineage>
        <taxon>Bacteria</taxon>
        <taxon>Bacillati</taxon>
        <taxon>Bacillota</taxon>
        <taxon>Clostridia</taxon>
        <taxon>Eubacteriales</taxon>
        <taxon>Oscillospiraceae</taxon>
        <taxon>Caproicibacterium</taxon>
    </lineage>
</organism>
<evidence type="ECO:0000256" key="5">
    <source>
        <dbReference type="ARBA" id="ARBA00022977"/>
    </source>
</evidence>
<evidence type="ECO:0000313" key="14">
    <source>
        <dbReference type="Proteomes" id="UP000516046"/>
    </source>
</evidence>
<feature type="binding site" evidence="9">
    <location>
        <begin position="37"/>
        <end position="41"/>
    </location>
    <ligand>
        <name>4-amino-2-methyl-5-(diphosphooxymethyl)pyrimidine</name>
        <dbReference type="ChEBI" id="CHEBI:57841"/>
    </ligand>
</feature>
<comment type="function">
    <text evidence="9">Condenses 4-methyl-5-(beta-hydroxyethyl)thiazole monophosphate (THZ-P) and 2-methyl-4-amino-5-hydroxymethyl pyrimidine pyrophosphate (HMP-PP) to form thiamine monophosphate (TMP).</text>
</comment>
<gene>
    <name evidence="9 13" type="primary">thiE</name>
    <name evidence="13" type="ORF">H6X83_02475</name>
</gene>
<comment type="pathway">
    <text evidence="1 9 11">Cofactor biosynthesis; thiamine diphosphate biosynthesis; thiamine phosphate from 4-amino-2-methyl-5-diphosphomethylpyrimidine and 4-methyl-5-(2-phosphoethyl)-thiazole: step 1/1.</text>
</comment>
<comment type="catalytic activity">
    <reaction evidence="6 9 10">
        <text>4-methyl-5-(2-phosphooxyethyl)-thiazole + 4-amino-2-methyl-5-(diphosphooxymethyl)pyrimidine + H(+) = thiamine phosphate + diphosphate</text>
        <dbReference type="Rhea" id="RHEA:22328"/>
        <dbReference type="ChEBI" id="CHEBI:15378"/>
        <dbReference type="ChEBI" id="CHEBI:33019"/>
        <dbReference type="ChEBI" id="CHEBI:37575"/>
        <dbReference type="ChEBI" id="CHEBI:57841"/>
        <dbReference type="ChEBI" id="CHEBI:58296"/>
        <dbReference type="EC" id="2.5.1.3"/>
    </reaction>
</comment>
<dbReference type="HAMAP" id="MF_00097">
    <property type="entry name" value="TMP_synthase"/>
    <property type="match status" value="1"/>
</dbReference>
<dbReference type="PANTHER" id="PTHR20857">
    <property type="entry name" value="THIAMINE-PHOSPHATE PYROPHOSPHORYLASE"/>
    <property type="match status" value="1"/>
</dbReference>
<proteinExistence type="inferred from homology"/>
<evidence type="ECO:0000256" key="7">
    <source>
        <dbReference type="ARBA" id="ARBA00047851"/>
    </source>
</evidence>
<dbReference type="InterPro" id="IPR022998">
    <property type="entry name" value="ThiamineP_synth_TenI"/>
</dbReference>
<dbReference type="AlphaFoldDB" id="A0A7G9WIM5"/>
<evidence type="ECO:0000256" key="9">
    <source>
        <dbReference type="HAMAP-Rule" id="MF_00097"/>
    </source>
</evidence>
<dbReference type="Gene3D" id="3.20.20.70">
    <property type="entry name" value="Aldolase class I"/>
    <property type="match status" value="1"/>
</dbReference>
<dbReference type="EC" id="2.5.1.3" evidence="9"/>
<dbReference type="UniPathway" id="UPA00060">
    <property type="reaction ID" value="UER00141"/>
</dbReference>
<keyword evidence="4 9" id="KW-0460">Magnesium</keyword>
<dbReference type="SUPFAM" id="SSF51391">
    <property type="entry name" value="Thiamin phosphate synthase"/>
    <property type="match status" value="1"/>
</dbReference>
<feature type="binding site" evidence="9">
    <location>
        <position position="89"/>
    </location>
    <ligand>
        <name>Mg(2+)</name>
        <dbReference type="ChEBI" id="CHEBI:18420"/>
    </ligand>
</feature>
<feature type="binding site" evidence="9">
    <location>
        <position position="108"/>
    </location>
    <ligand>
        <name>4-amino-2-methyl-5-(diphosphooxymethyl)pyrimidine</name>
        <dbReference type="ChEBI" id="CHEBI:57841"/>
    </ligand>
</feature>
<evidence type="ECO:0000256" key="4">
    <source>
        <dbReference type="ARBA" id="ARBA00022842"/>
    </source>
</evidence>
<dbReference type="InterPro" id="IPR013785">
    <property type="entry name" value="Aldolase_TIM"/>
</dbReference>
<feature type="binding site" evidence="9">
    <location>
        <position position="137"/>
    </location>
    <ligand>
        <name>4-amino-2-methyl-5-(diphosphooxymethyl)pyrimidine</name>
        <dbReference type="ChEBI" id="CHEBI:57841"/>
    </ligand>
</feature>
<name>A0A7G9WIM5_9FIRM</name>
<evidence type="ECO:0000256" key="2">
    <source>
        <dbReference type="ARBA" id="ARBA00022679"/>
    </source>
</evidence>
<comment type="catalytic activity">
    <reaction evidence="8 9 10">
        <text>2-[(2R,5Z)-2-carboxy-4-methylthiazol-5(2H)-ylidene]ethyl phosphate + 4-amino-2-methyl-5-(diphosphooxymethyl)pyrimidine + 2 H(+) = thiamine phosphate + CO2 + diphosphate</text>
        <dbReference type="Rhea" id="RHEA:47844"/>
        <dbReference type="ChEBI" id="CHEBI:15378"/>
        <dbReference type="ChEBI" id="CHEBI:16526"/>
        <dbReference type="ChEBI" id="CHEBI:33019"/>
        <dbReference type="ChEBI" id="CHEBI:37575"/>
        <dbReference type="ChEBI" id="CHEBI:57841"/>
        <dbReference type="ChEBI" id="CHEBI:62899"/>
        <dbReference type="EC" id="2.5.1.3"/>
    </reaction>
</comment>
<dbReference type="GO" id="GO:0005737">
    <property type="term" value="C:cytoplasm"/>
    <property type="evidence" value="ECO:0007669"/>
    <property type="project" value="TreeGrafter"/>
</dbReference>
<evidence type="ECO:0000256" key="11">
    <source>
        <dbReference type="RuleBase" id="RU004253"/>
    </source>
</evidence>
<keyword evidence="2 9" id="KW-0808">Transferase</keyword>
<dbReference type="Pfam" id="PF02581">
    <property type="entry name" value="TMP-TENI"/>
    <property type="match status" value="1"/>
</dbReference>
<dbReference type="InterPro" id="IPR034291">
    <property type="entry name" value="TMP_synthase"/>
</dbReference>
<comment type="similarity">
    <text evidence="9 10">Belongs to the thiamine-phosphate synthase family.</text>
</comment>
<evidence type="ECO:0000256" key="10">
    <source>
        <dbReference type="RuleBase" id="RU003826"/>
    </source>
</evidence>
<dbReference type="EMBL" id="CP060696">
    <property type="protein sequence ID" value="QNO18537.1"/>
    <property type="molecule type" value="Genomic_DNA"/>
</dbReference>
<dbReference type="Proteomes" id="UP000516046">
    <property type="component" value="Chromosome"/>
</dbReference>
<keyword evidence="14" id="KW-1185">Reference proteome</keyword>
<evidence type="ECO:0000256" key="6">
    <source>
        <dbReference type="ARBA" id="ARBA00047334"/>
    </source>
</evidence>